<dbReference type="PROSITE" id="PS01186">
    <property type="entry name" value="EGF_2"/>
    <property type="match status" value="1"/>
</dbReference>
<name>A0A1N6LW95_BABMR</name>
<organism evidence="4 5">
    <name type="scientific">Babesia microti (strain RI)</name>
    <dbReference type="NCBI Taxonomy" id="1133968"/>
    <lineage>
        <taxon>Eukaryota</taxon>
        <taxon>Sar</taxon>
        <taxon>Alveolata</taxon>
        <taxon>Apicomplexa</taxon>
        <taxon>Aconoidasida</taxon>
        <taxon>Piroplasmida</taxon>
        <taxon>Babesiidae</taxon>
        <taxon>Babesia</taxon>
    </lineage>
</organism>
<feature type="transmembrane region" description="Helical" evidence="2">
    <location>
        <begin position="1698"/>
        <end position="1722"/>
    </location>
</feature>
<keyword evidence="5" id="KW-1185">Reference proteome</keyword>
<dbReference type="EMBL" id="FO082871">
    <property type="protein sequence ID" value="SIO73144.1"/>
    <property type="molecule type" value="Genomic_DNA"/>
</dbReference>
<proteinExistence type="predicted"/>
<dbReference type="Pfam" id="PF24634">
    <property type="entry name" value="DUF7631"/>
    <property type="match status" value="1"/>
</dbReference>
<feature type="transmembrane region" description="Helical" evidence="2">
    <location>
        <begin position="1479"/>
        <end position="1497"/>
    </location>
</feature>
<dbReference type="VEuPathDB" id="PiroplasmaDB:BMR1_01G00213"/>
<dbReference type="Proteomes" id="UP000002899">
    <property type="component" value="Chromosome I"/>
</dbReference>
<feature type="region of interest" description="Disordered" evidence="1">
    <location>
        <begin position="2181"/>
        <end position="2245"/>
    </location>
</feature>
<dbReference type="RefSeq" id="XP_021337256.1">
    <property type="nucleotide sequence ID" value="XM_021482863.1"/>
</dbReference>
<feature type="compositionally biased region" description="Acidic residues" evidence="1">
    <location>
        <begin position="2220"/>
        <end position="2245"/>
    </location>
</feature>
<dbReference type="Pfam" id="PF24633">
    <property type="entry name" value="DUF7630"/>
    <property type="match status" value="1"/>
</dbReference>
<evidence type="ECO:0000259" key="3">
    <source>
        <dbReference type="PROSITE" id="PS01186"/>
    </source>
</evidence>
<feature type="transmembrane region" description="Helical" evidence="2">
    <location>
        <begin position="1782"/>
        <end position="1801"/>
    </location>
</feature>
<feature type="transmembrane region" description="Helical" evidence="2">
    <location>
        <begin position="1876"/>
        <end position="1896"/>
    </location>
</feature>
<dbReference type="InterPro" id="IPR011641">
    <property type="entry name" value="Tyr-kin_ephrin_A/B_rcpt-like"/>
</dbReference>
<dbReference type="InterPro" id="IPR056048">
    <property type="entry name" value="CRMPA/B-like_DUF7631"/>
</dbReference>
<reference evidence="4 5" key="2">
    <citation type="journal article" date="2013" name="PLoS ONE">
        <title>Whole genome mapping and re-organization of the nuclear and mitochondrial genomes of Babesia microti isolates.</title>
        <authorList>
            <person name="Cornillot E."/>
            <person name="Dassouli A."/>
            <person name="Garg A."/>
            <person name="Pachikara N."/>
            <person name="Randazzo S."/>
            <person name="Depoix D."/>
            <person name="Carcy B."/>
            <person name="Delbecq S."/>
            <person name="Frutos R."/>
            <person name="Silva J.C."/>
            <person name="Sutton R."/>
            <person name="Krause P.J."/>
            <person name="Mamoun C.B."/>
        </authorList>
    </citation>
    <scope>NUCLEOTIDE SEQUENCE [LARGE SCALE GENOMIC DNA]</scope>
    <source>
        <strain evidence="4 5">RI</strain>
    </source>
</reference>
<dbReference type="SMART" id="SM01411">
    <property type="entry name" value="Ephrin_rec_like"/>
    <property type="match status" value="10"/>
</dbReference>
<dbReference type="GeneID" id="24423122"/>
<reference evidence="4 5" key="3">
    <citation type="journal article" date="2016" name="Sci. Rep.">
        <title>Genome-wide diversity and gene expression profiling of Babesia microti isolates identify polymorphic genes that mediate host-pathogen interactions.</title>
        <authorList>
            <person name="Silva J.C."/>
            <person name="Cornillot E."/>
            <person name="McCracken C."/>
            <person name="Usmani-Brown S."/>
            <person name="Dwivedi A."/>
            <person name="Ifeonu O.O."/>
            <person name="Crabtree J."/>
            <person name="Gotia H.T."/>
            <person name="Virji A.Z."/>
            <person name="Reynes C."/>
            <person name="Colinge J."/>
            <person name="Kumar V."/>
            <person name="Lawres L."/>
            <person name="Pazzi J.E."/>
            <person name="Pablo J.V."/>
            <person name="Hung C."/>
            <person name="Brancato J."/>
            <person name="Kumari P."/>
            <person name="Orvis J."/>
            <person name="Tretina K."/>
            <person name="Chibucos M."/>
            <person name="Ott S."/>
            <person name="Sadzewicz L."/>
            <person name="Sengamalay N."/>
            <person name="Shetty A.C."/>
            <person name="Su Q."/>
            <person name="Tallon L."/>
            <person name="Fraser C.M."/>
            <person name="Frutos R."/>
            <person name="Molina D.M."/>
            <person name="Krause P.J."/>
            <person name="Ben Mamoun C."/>
        </authorList>
    </citation>
    <scope>NUCLEOTIDE SEQUENCE [LARGE SCALE GENOMIC DNA]</scope>
    <source>
        <strain evidence="4 5">RI</strain>
    </source>
</reference>
<feature type="transmembrane region" description="Helical" evidence="2">
    <location>
        <begin position="1813"/>
        <end position="1831"/>
    </location>
</feature>
<feature type="transmembrane region" description="Helical" evidence="2">
    <location>
        <begin position="1843"/>
        <end position="1870"/>
    </location>
</feature>
<feature type="transmembrane region" description="Helical" evidence="2">
    <location>
        <begin position="1449"/>
        <end position="1467"/>
    </location>
</feature>
<dbReference type="PANTHER" id="PTHR11319:SF35">
    <property type="entry name" value="OUTER MEMBRANE PROTEIN PMPC-RELATED"/>
    <property type="match status" value="1"/>
</dbReference>
<dbReference type="Pfam" id="PF07699">
    <property type="entry name" value="Ephrin_rec_like"/>
    <property type="match status" value="2"/>
</dbReference>
<feature type="transmembrane region" description="Helical" evidence="2">
    <location>
        <begin position="1748"/>
        <end position="1770"/>
    </location>
</feature>
<dbReference type="SUPFAM" id="SSF57184">
    <property type="entry name" value="Growth factor receptor domain"/>
    <property type="match status" value="2"/>
</dbReference>
<dbReference type="InterPro" id="IPR000742">
    <property type="entry name" value="EGF"/>
</dbReference>
<accession>A0A1N6LW95</accession>
<dbReference type="Gene3D" id="2.10.50.10">
    <property type="entry name" value="Tumor Necrosis Factor Receptor, subunit A, domain 2"/>
    <property type="match status" value="6"/>
</dbReference>
<evidence type="ECO:0000313" key="5">
    <source>
        <dbReference type="Proteomes" id="UP000002899"/>
    </source>
</evidence>
<evidence type="ECO:0000256" key="1">
    <source>
        <dbReference type="SAM" id="MobiDB-lite"/>
    </source>
</evidence>
<dbReference type="PANTHER" id="PTHR11319">
    <property type="entry name" value="G PROTEIN-COUPLED RECEPTOR-RELATED"/>
    <property type="match status" value="1"/>
</dbReference>
<dbReference type="InterPro" id="IPR056047">
    <property type="entry name" value="CRMPA-like_DUF7630"/>
</dbReference>
<feature type="compositionally biased region" description="Polar residues" evidence="1">
    <location>
        <begin position="2196"/>
        <end position="2206"/>
    </location>
</feature>
<keyword evidence="2" id="KW-0472">Membrane</keyword>
<dbReference type="KEGG" id="bmic:BMR1_01G00213"/>
<sequence>MEYSDNCNLFYTIQKFDWNTGDKLKHEDPRDYGLDQIIFPFVSEKDKLEITATTPRGGYYSMCYLNATNGFGKIIGTAYYVTGYQRDGLFELYFNENHSSSIFIQSWLTTSKLLSVGLERYEKGKDKCTGSYVTVGDKIKLFASISLPKEFIGKEFSKEKYKHRIWEIVSLSLPDEEAQFYNHGGEYTLCGIFDDNTTHSLARGTITPYAKLSFDEFPFHEFGYKDNLSNIFTYNIKKSDPLSLIWKDHINCWNPSDSVIFNSCNKKFKHDDWPVNQIGLDMKSVLEDDYNILAFCPRTHDKYIGLYLVSKNVTPHPIAAFKLPISPTKLQMNIHNGKVTWYVLTYDNKIVSIDQTNLSFNVSEFKTMTEDRVHAHDFYVIDKFNEPLILVSDWNSFELKLYNESFSVLANLTLKGDEFATVRPGIIECTTKSDDYVNCFVSHYGTNKIDWIFVYENKIQLGSNYDPLQVPLDSESNGWNISSMVAMSLHSPENNILLIHKKNHVYITILNLDYATKKFSYIGRVKFTDHTKQVIHISSALKTTINGKEYNELSVLAICSVTITKHNPMDFRNALEVLPQNINPYTTDYTTKKYDHPLKISQNTKEMAISRHSIVWFDLKRILEYTINEFNYIGPEWIFEGDNLKYAPTFITNIGEHWGNIPIKYTLTPLFKQHEPVATIDPVTGVIYVNLIHTTRLSFEYNVSASNIFGNEKKTLFVVKTLCPDGHYFGNGGCSLCPIGTYNKSDMSHWNRCIPCPENETTISSGSFSINQCLCKPGYHLEGDDYIQVEGRNDRGCVPCPAGTWKEIVATKGCFGSGCYPNSSSTVTGSPTDEDRKCECFPGYYYHKGAGDVRECKMAENGYYSNGGYLAKRLECPTNTTSFGIARSVKDCVCRPGYHAIYNKDGTNLSYIKLKTSILERHPELVNVQNEINVCIPCGLNKYKSAIGLSGCLDCPANSFSDSDNAVAKYECNLCKPGYYESGNPDDPCRECPENSFCVGSRPLDTSLQINSGQFVTCPANSSTMPPYYLNTLPIHCVCNEGYEPTGQLSQSGMIECVPVKQGHFKFSSGNTKGLPCPHGSITQNVGATSQFMCVCPPGFYMMDGKCTPCLMGHFCLGGRDIDGNLIPPQKCIDENSTTLNTNATNELDCVCKPGYTRINPTDKFCKQCPPNHYKSTTSNEACTPCRGHSSTGDLRGATSKEKCFCAPGYYFDKICLPCGKNDIYCPGGKLEIDGLAKTHPPVKCPDNTLITPGVDVASSYDDCKCAKGYAFKSLDVQNKTKICEKCPPGTYKSSVSDSGCTGLCPLNSTSFLGSQNSKQCYCLENFYHVSGGTCLPCPEGSICKGGLVPYAMEKGYDSDFEITSDHHTKPIAMEGYYLDKLKNTLDVSDDWKFIKCPIEGSCLGKDECLDSMEHYLCAECKFGYTNNFNKGERCTPCPATSVNIGIQFAWYLALLLFNIVIACLNVSAGFNRRSIHSVVIKIALNYCTCMSVLNVINYNEISLPIQVTNIINAWSRKFSSSKRMYLMSMDCLIRNHYNVSHADSFFYSMMAFALLPIVLIISVTILMWIILNLIKIKKHKTIKSKILLLYQAKSHGLDALASRLIHKYSNERLFLIFRYISLPGQNGFVKFLHFLDDMIPIYVTVLFSIHGTITSNMLSLLDCTYINLGKSVPGKYVLRPAMSVQCSIDPSKGYIPYLLLGLGGLLIWGLGIPLISFLVLFTNRKRLHSADIRRKYGFLHNGYERSYWFWESVVFARKCLVLVIGSIVIVPSNKLSESRIWLAQGVALTFLILNLIYQPFDKRDYFALDYLEFYSLISWTFTLFITGFLFDFRLSPISQIIMITFAVGINLHFCLSFFKVLFVSYINYISLYQKYYAKSFIGAIFRCIGSLSGLWKYKEPIFTYNQHKGEIRVWNEKVSGHFFSNNISRLELECFSKIIATIYDFCFSSLKLDIISLDFIDFIIRLCIAFPQIEEHLTNVNKSKGGKDEYLSNLVELEVYDHENNKSDLDLLEKCFNNHLDNLDNVFSDEWANDDAFNVQFSTKNLGESNSNSDVEQLETNELKEIVKYLFDDNILLGKLTLSDTYLMISRLSLIESKLIIQIYSAYKIAKRLFTDKEIESQDKLSRKLLALNNKFEDVLSKGISDSELSDIKEKIIEVQSRRMQLKNEFDTLRKSSFMSKSDIPQDKGDDSNQQDDSFIQNIRNISIEKKKQATLDDFSGDSTDELGSEEIESDGYDDTDHDS</sequence>
<feature type="domain" description="EGF-like" evidence="3">
    <location>
        <begin position="1094"/>
        <end position="1107"/>
    </location>
</feature>
<dbReference type="InterPro" id="IPR009030">
    <property type="entry name" value="Growth_fac_rcpt_cys_sf"/>
</dbReference>
<protein>
    <submittedName>
        <fullName evidence="4">Cystein Rich Modular Protein, CRMP</fullName>
    </submittedName>
</protein>
<feature type="transmembrane region" description="Helical" evidence="2">
    <location>
        <begin position="1546"/>
        <end position="1575"/>
    </location>
</feature>
<gene>
    <name evidence="4" type="ORF">BMR1_01G00213</name>
</gene>
<evidence type="ECO:0000256" key="2">
    <source>
        <dbReference type="SAM" id="Phobius"/>
    </source>
</evidence>
<reference evidence="4 5" key="1">
    <citation type="journal article" date="2012" name="Nucleic Acids Res.">
        <title>Sequencing of the smallest Apicomplexan genome from the human pathogen Babesia microti.</title>
        <authorList>
            <person name="Cornillot E."/>
            <person name="Hadj-Kaddour K."/>
            <person name="Dassouli A."/>
            <person name="Noel B."/>
            <person name="Ranwez V."/>
            <person name="Vacherie B."/>
            <person name="Augagneur Y."/>
            <person name="Bres V."/>
            <person name="Duclos A."/>
            <person name="Randazzo S."/>
            <person name="Carcy B."/>
            <person name="Debierre-Grockiego F."/>
            <person name="Delbecq S."/>
            <person name="Moubri-Menage K."/>
            <person name="Shams-Eldin H."/>
            <person name="Usmani-Brown S."/>
            <person name="Bringaud F."/>
            <person name="Wincker P."/>
            <person name="Vivares C.P."/>
            <person name="Schwarz R.T."/>
            <person name="Schetters T.P."/>
            <person name="Krause P.J."/>
            <person name="Gorenflot A."/>
            <person name="Berry V."/>
            <person name="Barbe V."/>
            <person name="Ben Mamoun C."/>
        </authorList>
    </citation>
    <scope>NUCLEOTIDE SEQUENCE [LARGE SCALE GENOMIC DNA]</scope>
    <source>
        <strain evidence="4 5">RI</strain>
    </source>
</reference>
<dbReference type="CDD" id="cd00185">
    <property type="entry name" value="TNFRSF"/>
    <property type="match status" value="2"/>
</dbReference>
<dbReference type="OrthoDB" id="10035969at2759"/>
<keyword evidence="2" id="KW-1133">Transmembrane helix</keyword>
<evidence type="ECO:0000313" key="4">
    <source>
        <dbReference type="EMBL" id="SIO73144.1"/>
    </source>
</evidence>
<keyword evidence="2" id="KW-0812">Transmembrane</keyword>